<evidence type="ECO:0000313" key="1">
    <source>
        <dbReference type="EMBL" id="BCO09468.1"/>
    </source>
</evidence>
<gene>
    <name evidence="1" type="ORF">GF1_18440</name>
</gene>
<dbReference type="EMBL" id="AP024233">
    <property type="protein sequence ID" value="BCO09468.1"/>
    <property type="molecule type" value="Genomic_DNA"/>
</dbReference>
<protein>
    <submittedName>
        <fullName evidence="1">Uncharacterized protein</fullName>
    </submittedName>
</protein>
<evidence type="ECO:0000313" key="2">
    <source>
        <dbReference type="Proteomes" id="UP001063350"/>
    </source>
</evidence>
<reference evidence="1" key="1">
    <citation type="submission" date="2020-12" db="EMBL/GenBank/DDBJ databases">
        <title>Desulfobium dissulfuricans gen. nov., sp. nov., a novel mesophilic, sulfate-reducing bacterium isolated from a deep-sea hydrothermal vent.</title>
        <authorList>
            <person name="Hashimoto Y."/>
            <person name="Tame A."/>
            <person name="Sawayama S."/>
            <person name="Miyazaki J."/>
            <person name="Takai K."/>
            <person name="Nakagawa S."/>
        </authorList>
    </citation>
    <scope>NUCLEOTIDE SEQUENCE</scope>
    <source>
        <strain evidence="1">GF1</strain>
    </source>
</reference>
<name>A0A915U0Y8_9BACT</name>
<proteinExistence type="predicted"/>
<organism evidence="1 2">
    <name type="scientific">Desulfolithobacter dissulfuricans</name>
    <dbReference type="NCBI Taxonomy" id="2795293"/>
    <lineage>
        <taxon>Bacteria</taxon>
        <taxon>Pseudomonadati</taxon>
        <taxon>Thermodesulfobacteriota</taxon>
        <taxon>Desulfobulbia</taxon>
        <taxon>Desulfobulbales</taxon>
        <taxon>Desulfobulbaceae</taxon>
        <taxon>Desulfolithobacter</taxon>
    </lineage>
</organism>
<dbReference type="RefSeq" id="WP_267926213.1">
    <property type="nucleotide sequence ID" value="NZ_AP024233.1"/>
</dbReference>
<dbReference type="AlphaFoldDB" id="A0A915U0Y8"/>
<keyword evidence="2" id="KW-1185">Reference proteome</keyword>
<accession>A0A915U0Y8</accession>
<dbReference type="Proteomes" id="UP001063350">
    <property type="component" value="Chromosome"/>
</dbReference>
<sequence>MTKIRKEAFANCIEEYLLSPDSFEQERFDASLYSICRQVVPDAVPGPGGRPLERNVLQGLCFSEHIDMVMLLLAHAFATLEDNTTREEFAGAIVEAMQSFAEPLADDALPCYPYPHFLLHGIACTTLDEVVDRLLANGRIIHETLADRARFMAVHGGPVALDHGICLRMEEGSVEDYLGICCYLVRSDEAQPHGTDTTFIAKACFFLDTSEKILYVLTVQGQRVLTGQKKRSRDYARLAAKLGMDPRAYVLDKVCGMAVAEQYVKVRVVTPRCHPMSIDHHEGFMARYEPVIRQAGIEEENGCYLERTLP</sequence>
<dbReference type="KEGG" id="ddu:GF1_18440"/>